<dbReference type="CDD" id="cd07067">
    <property type="entry name" value="HP_PGM_like"/>
    <property type="match status" value="1"/>
</dbReference>
<organism evidence="3 4">
    <name type="scientific">Arenivirga flava</name>
    <dbReference type="NCBI Taxonomy" id="1930060"/>
    <lineage>
        <taxon>Bacteria</taxon>
        <taxon>Bacillati</taxon>
        <taxon>Actinomycetota</taxon>
        <taxon>Actinomycetes</taxon>
        <taxon>Micrococcales</taxon>
        <taxon>Microbacteriaceae</taxon>
        <taxon>Arenivirga</taxon>
    </lineage>
</organism>
<dbReference type="InterPro" id="IPR029033">
    <property type="entry name" value="His_PPase_superfam"/>
</dbReference>
<evidence type="ECO:0000256" key="1">
    <source>
        <dbReference type="PIRSR" id="PIRSR613078-1"/>
    </source>
</evidence>
<feature type="binding site" evidence="2">
    <location>
        <position position="58"/>
    </location>
    <ligand>
        <name>substrate</name>
    </ligand>
</feature>
<dbReference type="Gene3D" id="3.40.50.1240">
    <property type="entry name" value="Phosphoglycerate mutase-like"/>
    <property type="match status" value="1"/>
</dbReference>
<keyword evidence="4" id="KW-1185">Reference proteome</keyword>
<dbReference type="SMART" id="SM00855">
    <property type="entry name" value="PGAM"/>
    <property type="match status" value="1"/>
</dbReference>
<evidence type="ECO:0000256" key="2">
    <source>
        <dbReference type="PIRSR" id="PIRSR613078-2"/>
    </source>
</evidence>
<sequence>MTAIALVRHGRTDWNAERRMQGRTENPLNEEGLGQAEVVAPLLTPVRARRVISSPMLRAQQTADVIAERLSLPRDAHREALIERDFGSAEGVDIAEAYASHPDHDWPGSETVAEVGERGAAEIRALLAEGVDSIVVAHGTLLRLALGVLTGAPFPRFDNADVVLVRSAGTGAYEVEWLVGPAAEQLAR</sequence>
<dbReference type="PANTHER" id="PTHR48100:SF1">
    <property type="entry name" value="HISTIDINE PHOSPHATASE FAMILY PROTEIN-RELATED"/>
    <property type="match status" value="1"/>
</dbReference>
<dbReference type="InterPro" id="IPR013078">
    <property type="entry name" value="His_Pase_superF_clade-1"/>
</dbReference>
<protein>
    <submittedName>
        <fullName evidence="3">Fructose 1,6-bisphosphatase</fullName>
    </submittedName>
</protein>
<accession>A0AA37UCM8</accession>
<feature type="active site" description="Tele-phosphohistidine intermediate" evidence="1">
    <location>
        <position position="9"/>
    </location>
</feature>
<dbReference type="PANTHER" id="PTHR48100">
    <property type="entry name" value="BROAD-SPECIFICITY PHOSPHATASE YOR283W-RELATED"/>
    <property type="match status" value="1"/>
</dbReference>
<dbReference type="SUPFAM" id="SSF53254">
    <property type="entry name" value="Phosphoglycerate mutase-like"/>
    <property type="match status" value="1"/>
</dbReference>
<dbReference type="EMBL" id="BSUL01000001">
    <property type="protein sequence ID" value="GMA28218.1"/>
    <property type="molecule type" value="Genomic_DNA"/>
</dbReference>
<dbReference type="RefSeq" id="WP_284231573.1">
    <property type="nucleotide sequence ID" value="NZ_BSUL01000001.1"/>
</dbReference>
<feature type="active site" description="Proton donor/acceptor" evidence="1">
    <location>
        <position position="83"/>
    </location>
</feature>
<name>A0AA37UCM8_9MICO</name>
<dbReference type="AlphaFoldDB" id="A0AA37UCM8"/>
<dbReference type="InterPro" id="IPR050275">
    <property type="entry name" value="PGM_Phosphatase"/>
</dbReference>
<comment type="caution">
    <text evidence="3">The sequence shown here is derived from an EMBL/GenBank/DDBJ whole genome shotgun (WGS) entry which is preliminary data.</text>
</comment>
<gene>
    <name evidence="3" type="ORF">GCM10025874_14710</name>
</gene>
<evidence type="ECO:0000313" key="3">
    <source>
        <dbReference type="EMBL" id="GMA28218.1"/>
    </source>
</evidence>
<proteinExistence type="predicted"/>
<reference evidence="3 4" key="1">
    <citation type="journal article" date="2014" name="Int. J. Syst. Evol. Microbiol.">
        <title>Complete genome sequence of Corynebacterium casei LMG S-19264T (=DSM 44701T), isolated from a smear-ripened cheese.</title>
        <authorList>
            <consortium name="US DOE Joint Genome Institute (JGI-PGF)"/>
            <person name="Walter F."/>
            <person name="Albersmeier A."/>
            <person name="Kalinowski J."/>
            <person name="Ruckert C."/>
        </authorList>
    </citation>
    <scope>NUCLEOTIDE SEQUENCE [LARGE SCALE GENOMIC DNA]</scope>
    <source>
        <strain evidence="3 4">NBRC 112289</strain>
    </source>
</reference>
<dbReference type="Proteomes" id="UP001157160">
    <property type="component" value="Unassembled WGS sequence"/>
</dbReference>
<feature type="binding site" evidence="2">
    <location>
        <begin position="8"/>
        <end position="15"/>
    </location>
    <ligand>
        <name>substrate</name>
    </ligand>
</feature>
<evidence type="ECO:0000313" key="4">
    <source>
        <dbReference type="Proteomes" id="UP001157160"/>
    </source>
</evidence>
<dbReference type="Pfam" id="PF00300">
    <property type="entry name" value="His_Phos_1"/>
    <property type="match status" value="1"/>
</dbReference>
<dbReference type="GO" id="GO:0016791">
    <property type="term" value="F:phosphatase activity"/>
    <property type="evidence" value="ECO:0007669"/>
    <property type="project" value="TreeGrafter"/>
</dbReference>
<dbReference type="GO" id="GO:0005737">
    <property type="term" value="C:cytoplasm"/>
    <property type="evidence" value="ECO:0007669"/>
    <property type="project" value="TreeGrafter"/>
</dbReference>